<dbReference type="OMA" id="ATISMMF"/>
<feature type="compositionally biased region" description="Basic and acidic residues" evidence="1">
    <location>
        <begin position="50"/>
        <end position="59"/>
    </location>
</feature>
<keyword evidence="6" id="KW-1267">Proteomics identification</keyword>
<feature type="region of interest" description="Disordered" evidence="1">
    <location>
        <begin position="41"/>
        <end position="64"/>
    </location>
</feature>
<protein>
    <submittedName>
        <fullName evidence="3">MS Related Protein</fullName>
    </submittedName>
</protein>
<accession>Q9N3X4</accession>
<keyword evidence="4" id="KW-1185">Reference proteome</keyword>
<dbReference type="InParanoid" id="Q9N3X4"/>
<dbReference type="AlphaFoldDB" id="Q9N3X4"/>
<dbReference type="RefSeq" id="NP_501101.2">
    <property type="nucleotide sequence ID" value="NM_068700.8"/>
</dbReference>
<evidence type="ECO:0007829" key="6">
    <source>
        <dbReference type="PeptideAtlas" id="Q9N3X4"/>
    </source>
</evidence>
<dbReference type="KEGG" id="cel:CELE_Y43B11AR.1"/>
<evidence type="ECO:0000256" key="1">
    <source>
        <dbReference type="SAM" id="MobiDB-lite"/>
    </source>
</evidence>
<sequence length="115" mass="11428">MKFGTSFLLVATISMIFAVVKAEDAAPAVVEASPAPVEPAVTGAVAGGDGNKEAGEEITGKSAGGSAVDVSTVVPVHSSDIPASSPTIETTTKSSTTFSAQLLAVAVLVLHAVRY</sequence>
<dbReference type="FunCoup" id="Q9N3X4">
    <property type="interactions" value="728"/>
</dbReference>
<proteinExistence type="evidence at protein level"/>
<dbReference type="Bgee" id="WBGene00021543">
    <property type="expression patterns" value="Expressed in adult organism and 3 other cell types or tissues"/>
</dbReference>
<dbReference type="PeptideAtlas" id="Q9N3X4"/>
<organism evidence="3 4">
    <name type="scientific">Caenorhabditis elegans</name>
    <dbReference type="NCBI Taxonomy" id="6239"/>
    <lineage>
        <taxon>Eukaryota</taxon>
        <taxon>Metazoa</taxon>
        <taxon>Ecdysozoa</taxon>
        <taxon>Nematoda</taxon>
        <taxon>Chromadorea</taxon>
        <taxon>Rhabditida</taxon>
        <taxon>Rhabditina</taxon>
        <taxon>Rhabditomorpha</taxon>
        <taxon>Rhabditoidea</taxon>
        <taxon>Rhabditidae</taxon>
        <taxon>Peloderinae</taxon>
        <taxon>Caenorhabditis</taxon>
    </lineage>
</organism>
<dbReference type="WormBase" id="Y43B11AR.1">
    <property type="protein sequence ID" value="CE39828"/>
    <property type="gene ID" value="WBGene00021543"/>
    <property type="gene designation" value="nssp-41"/>
</dbReference>
<dbReference type="DIP" id="DIP-26035N"/>
<feature type="signal peptide" evidence="2">
    <location>
        <begin position="1"/>
        <end position="22"/>
    </location>
</feature>
<dbReference type="CTD" id="189846"/>
<feature type="chain" id="PRO_5004331565" evidence="2">
    <location>
        <begin position="23"/>
        <end position="115"/>
    </location>
</feature>
<dbReference type="HOGENOM" id="CLU_167067_0_0_1"/>
<keyword evidence="2" id="KW-0732">Signal</keyword>
<name>Q9N3X4_CAEEL</name>
<dbReference type="Proteomes" id="UP000001940">
    <property type="component" value="Chromosome IV"/>
</dbReference>
<dbReference type="GeneID" id="189846"/>
<dbReference type="EMBL" id="BX284604">
    <property type="protein sequence ID" value="CCD74047.1"/>
    <property type="molecule type" value="Genomic_DNA"/>
</dbReference>
<evidence type="ECO:0000313" key="3">
    <source>
        <dbReference type="EMBL" id="CCD74047.1"/>
    </source>
</evidence>
<dbReference type="PaxDb" id="6239-Y43B11AR.1"/>
<evidence type="ECO:0000313" key="5">
    <source>
        <dbReference type="WormBase" id="Y43B11AR.1"/>
    </source>
</evidence>
<gene>
    <name evidence="3 5" type="primary">nssp-41</name>
    <name evidence="3" type="ORF">CELE_Y43B11AR.1</name>
    <name evidence="5" type="ORF">Y43B11AR.1</name>
</gene>
<dbReference type="AGR" id="WB:WBGene00021543"/>
<dbReference type="UCSC" id="Y43B11AR.1">
    <property type="organism name" value="c. elegans"/>
</dbReference>
<evidence type="ECO:0000256" key="2">
    <source>
        <dbReference type="SAM" id="SignalP"/>
    </source>
</evidence>
<reference evidence="3 4" key="1">
    <citation type="journal article" date="1998" name="Science">
        <title>Genome sequence of the nematode C. elegans: a platform for investigating biology.</title>
        <authorList>
            <consortium name="The C. elegans sequencing consortium"/>
            <person name="Sulson J.E."/>
            <person name="Waterston R."/>
        </authorList>
    </citation>
    <scope>NUCLEOTIDE SEQUENCE [LARGE SCALE GENOMIC DNA]</scope>
    <source>
        <strain evidence="3 4">Bristol N2</strain>
    </source>
</reference>
<evidence type="ECO:0000313" key="4">
    <source>
        <dbReference type="Proteomes" id="UP000001940"/>
    </source>
</evidence>
<dbReference type="eggNOG" id="ENOG502TIIY">
    <property type="taxonomic scope" value="Eukaryota"/>
</dbReference>